<dbReference type="GO" id="GO:0003677">
    <property type="term" value="F:DNA binding"/>
    <property type="evidence" value="ECO:0007669"/>
    <property type="project" value="InterPro"/>
</dbReference>
<dbReference type="GO" id="GO:0006355">
    <property type="term" value="P:regulation of DNA-templated transcription"/>
    <property type="evidence" value="ECO:0007669"/>
    <property type="project" value="InterPro"/>
</dbReference>
<evidence type="ECO:0000313" key="4">
    <source>
        <dbReference type="Proteomes" id="UP000295375"/>
    </source>
</evidence>
<feature type="domain" description="HTH luxR-type" evidence="2">
    <location>
        <begin position="98"/>
        <end position="164"/>
    </location>
</feature>
<dbReference type="CDD" id="cd06170">
    <property type="entry name" value="LuxR_C_like"/>
    <property type="match status" value="1"/>
</dbReference>
<proteinExistence type="predicted"/>
<dbReference type="PROSITE" id="PS50043">
    <property type="entry name" value="HTH_LUXR_2"/>
    <property type="match status" value="1"/>
</dbReference>
<keyword evidence="1" id="KW-0472">Membrane</keyword>
<gene>
    <name evidence="3" type="ORF">EV696_11619</name>
</gene>
<organism evidence="3 4">
    <name type="scientific">Permianibacter aggregans</name>
    <dbReference type="NCBI Taxonomy" id="1510150"/>
    <lineage>
        <taxon>Bacteria</taxon>
        <taxon>Pseudomonadati</taxon>
        <taxon>Pseudomonadota</taxon>
        <taxon>Gammaproteobacteria</taxon>
        <taxon>Pseudomonadales</taxon>
        <taxon>Pseudomonadaceae</taxon>
        <taxon>Permianibacter</taxon>
    </lineage>
</organism>
<keyword evidence="1" id="KW-1133">Transmembrane helix</keyword>
<dbReference type="AlphaFoldDB" id="A0A4R6UIL9"/>
<reference evidence="3 4" key="1">
    <citation type="submission" date="2019-03" db="EMBL/GenBank/DDBJ databases">
        <title>Genomic Encyclopedia of Type Strains, Phase IV (KMG-IV): sequencing the most valuable type-strain genomes for metagenomic binning, comparative biology and taxonomic classification.</title>
        <authorList>
            <person name="Goeker M."/>
        </authorList>
    </citation>
    <scope>NUCLEOTIDE SEQUENCE [LARGE SCALE GENOMIC DNA]</scope>
    <source>
        <strain evidence="3 4">DSM 103792</strain>
    </source>
</reference>
<protein>
    <submittedName>
        <fullName evidence="3">LuxR family transcriptional regulator</fullName>
    </submittedName>
</protein>
<dbReference type="SMART" id="SM00421">
    <property type="entry name" value="HTH_LUXR"/>
    <property type="match status" value="1"/>
</dbReference>
<dbReference type="InterPro" id="IPR036388">
    <property type="entry name" value="WH-like_DNA-bd_sf"/>
</dbReference>
<keyword evidence="4" id="KW-1185">Reference proteome</keyword>
<dbReference type="Gene3D" id="1.10.10.10">
    <property type="entry name" value="Winged helix-like DNA-binding domain superfamily/Winged helix DNA-binding domain"/>
    <property type="match status" value="1"/>
</dbReference>
<dbReference type="InterPro" id="IPR016032">
    <property type="entry name" value="Sig_transdc_resp-reg_C-effctor"/>
</dbReference>
<evidence type="ECO:0000313" key="3">
    <source>
        <dbReference type="EMBL" id="TDQ45916.1"/>
    </source>
</evidence>
<evidence type="ECO:0000256" key="1">
    <source>
        <dbReference type="SAM" id="Phobius"/>
    </source>
</evidence>
<dbReference type="SUPFAM" id="SSF46894">
    <property type="entry name" value="C-terminal effector domain of the bipartite response regulators"/>
    <property type="match status" value="1"/>
</dbReference>
<dbReference type="InterPro" id="IPR000792">
    <property type="entry name" value="Tscrpt_reg_LuxR_C"/>
</dbReference>
<dbReference type="RefSeq" id="WP_133592264.1">
    <property type="nucleotide sequence ID" value="NZ_CP037953.1"/>
</dbReference>
<accession>A0A4R6UIL9</accession>
<feature type="transmembrane region" description="Helical" evidence="1">
    <location>
        <begin position="32"/>
        <end position="55"/>
    </location>
</feature>
<name>A0A4R6UIL9_9GAMM</name>
<dbReference type="EMBL" id="SNYM01000016">
    <property type="protein sequence ID" value="TDQ45916.1"/>
    <property type="molecule type" value="Genomic_DNA"/>
</dbReference>
<comment type="caution">
    <text evidence="3">The sequence shown here is derived from an EMBL/GenBank/DDBJ whole genome shotgun (WGS) entry which is preliminary data.</text>
</comment>
<keyword evidence="1" id="KW-0812">Transmembrane</keyword>
<dbReference type="OrthoDB" id="1523999at2"/>
<dbReference type="Proteomes" id="UP000295375">
    <property type="component" value="Unassembled WGS sequence"/>
</dbReference>
<sequence length="174" mass="19419">MSHRDRWILLATLSAIAAMITADLITDAREGVPFWHLSVEGTAGLLALAGVFYILNDMVSLRHDLKKERHLSIKLKQEAETWRQRSRDYLNGLSTLIDAQLAQWGLTPAEREVAFLLLKGLSLKDIALARSTSEKTARTQSLSIYAKAGLNSRAELSAFFLEDLLPAQLEKNTD</sequence>
<evidence type="ECO:0000259" key="2">
    <source>
        <dbReference type="PROSITE" id="PS50043"/>
    </source>
</evidence>